<reference evidence="1" key="1">
    <citation type="submission" date="2018-05" db="EMBL/GenBank/DDBJ databases">
        <authorList>
            <person name="Lanie J.A."/>
            <person name="Ng W.-L."/>
            <person name="Kazmierczak K.M."/>
            <person name="Andrzejewski T.M."/>
            <person name="Davidsen T.M."/>
            <person name="Wayne K.J."/>
            <person name="Tettelin H."/>
            <person name="Glass J.I."/>
            <person name="Rusch D."/>
            <person name="Podicherti R."/>
            <person name="Tsui H.-C.T."/>
            <person name="Winkler M.E."/>
        </authorList>
    </citation>
    <scope>NUCLEOTIDE SEQUENCE</scope>
</reference>
<sequence>SGSASTSSLEDTAEKRFATPTFTSTAVTGVNEDVEYSYSITTQDADTAGSGLTISCHAGCTGWLSSAFTDNGDGTATLVATPADANVGAHNVEIRVTDGTNVAGQPFTITVTEVNDEPTVSASAAGGTFTEGGSNVVMYTSGDVADGDSIATQTWSAITVTITNVADEEEYLVIDGSECDITAAATCVANTATNAGAAVVTLAGGLPTTATVVWTADASSTTDAEMETLINAIAYKNDDDNPTAGARVITITTLKDEGGTANSGDDSVTVTIAATATVVAVNDAPASAGDTATVNEDTAYNSWTASSDWGYSDAEGTTMVSIKLVSLPGDGTLTDDDEEGCATQGTAACEVDDIILLAHLDDLTYTGDANFNGAETFTFQVYDGALFSATATMAITVSAVNDVPTWSASAADVSGNEDAAISITGATIADVDDSSMDSFTMS</sequence>
<dbReference type="InterPro" id="IPR015919">
    <property type="entry name" value="Cadherin-like_sf"/>
</dbReference>
<dbReference type="GO" id="GO:0005509">
    <property type="term" value="F:calcium ion binding"/>
    <property type="evidence" value="ECO:0007669"/>
    <property type="project" value="InterPro"/>
</dbReference>
<dbReference type="AlphaFoldDB" id="A0A382IJP4"/>
<name>A0A382IJP4_9ZZZZ</name>
<dbReference type="Gene3D" id="2.60.40.10">
    <property type="entry name" value="Immunoglobulins"/>
    <property type="match status" value="1"/>
</dbReference>
<gene>
    <name evidence="1" type="ORF">METZ01_LOCUS252838</name>
</gene>
<dbReference type="InterPro" id="IPR013783">
    <property type="entry name" value="Ig-like_fold"/>
</dbReference>
<accession>A0A382IJP4</accession>
<dbReference type="GO" id="GO:0016020">
    <property type="term" value="C:membrane"/>
    <property type="evidence" value="ECO:0007669"/>
    <property type="project" value="InterPro"/>
</dbReference>
<dbReference type="SUPFAM" id="SSF49313">
    <property type="entry name" value="Cadherin-like"/>
    <property type="match status" value="1"/>
</dbReference>
<evidence type="ECO:0000313" key="1">
    <source>
        <dbReference type="EMBL" id="SVB99984.1"/>
    </source>
</evidence>
<feature type="non-terminal residue" evidence="1">
    <location>
        <position position="442"/>
    </location>
</feature>
<protein>
    <recommendedName>
        <fullName evidence="2">Cadherin domain-containing protein</fullName>
    </recommendedName>
</protein>
<dbReference type="EMBL" id="UINC01067879">
    <property type="protein sequence ID" value="SVB99984.1"/>
    <property type="molecule type" value="Genomic_DNA"/>
</dbReference>
<evidence type="ECO:0008006" key="2">
    <source>
        <dbReference type="Google" id="ProtNLM"/>
    </source>
</evidence>
<dbReference type="InterPro" id="IPR017868">
    <property type="entry name" value="Filamin/ABP280_repeat-like"/>
</dbReference>
<proteinExistence type="predicted"/>
<feature type="non-terminal residue" evidence="1">
    <location>
        <position position="1"/>
    </location>
</feature>
<dbReference type="PROSITE" id="PS50194">
    <property type="entry name" value="FILAMIN_REPEAT"/>
    <property type="match status" value="1"/>
</dbReference>
<dbReference type="Pfam" id="PF17963">
    <property type="entry name" value="Big_9"/>
    <property type="match status" value="1"/>
</dbReference>
<organism evidence="1">
    <name type="scientific">marine metagenome</name>
    <dbReference type="NCBI Taxonomy" id="408172"/>
    <lineage>
        <taxon>unclassified sequences</taxon>
        <taxon>metagenomes</taxon>
        <taxon>ecological metagenomes</taxon>
    </lineage>
</organism>